<protein>
    <submittedName>
        <fullName evidence="1">Uncharacterized protein</fullName>
    </submittedName>
</protein>
<accession>A0ACD5YU29</accession>
<reference evidence="1" key="1">
    <citation type="submission" date="2021-05" db="EMBL/GenBank/DDBJ databases">
        <authorList>
            <person name="Scholz U."/>
            <person name="Mascher M."/>
            <person name="Fiebig A."/>
        </authorList>
    </citation>
    <scope>NUCLEOTIDE SEQUENCE [LARGE SCALE GENOMIC DNA]</scope>
</reference>
<organism evidence="1 2">
    <name type="scientific">Avena sativa</name>
    <name type="common">Oat</name>
    <dbReference type="NCBI Taxonomy" id="4498"/>
    <lineage>
        <taxon>Eukaryota</taxon>
        <taxon>Viridiplantae</taxon>
        <taxon>Streptophyta</taxon>
        <taxon>Embryophyta</taxon>
        <taxon>Tracheophyta</taxon>
        <taxon>Spermatophyta</taxon>
        <taxon>Magnoliopsida</taxon>
        <taxon>Liliopsida</taxon>
        <taxon>Poales</taxon>
        <taxon>Poaceae</taxon>
        <taxon>BOP clade</taxon>
        <taxon>Pooideae</taxon>
        <taxon>Poodae</taxon>
        <taxon>Poeae</taxon>
        <taxon>Poeae Chloroplast Group 1 (Aveneae type)</taxon>
        <taxon>Aveninae</taxon>
        <taxon>Avena</taxon>
    </lineage>
</organism>
<proteinExistence type="predicted"/>
<name>A0ACD5YU29_AVESA</name>
<evidence type="ECO:0000313" key="2">
    <source>
        <dbReference type="Proteomes" id="UP001732700"/>
    </source>
</evidence>
<reference evidence="1" key="2">
    <citation type="submission" date="2025-09" db="UniProtKB">
        <authorList>
            <consortium name="EnsemblPlants"/>
        </authorList>
    </citation>
    <scope>IDENTIFICATION</scope>
</reference>
<dbReference type="Proteomes" id="UP001732700">
    <property type="component" value="Chromosome 6A"/>
</dbReference>
<evidence type="ECO:0000313" key="1">
    <source>
        <dbReference type="EnsemblPlants" id="AVESA.00010b.r2.6AG1042160.1.CDS"/>
    </source>
</evidence>
<keyword evidence="2" id="KW-1185">Reference proteome</keyword>
<dbReference type="EnsemblPlants" id="AVESA.00010b.r2.6AG1042160.1">
    <property type="protein sequence ID" value="AVESA.00010b.r2.6AG1042160.1.CDS"/>
    <property type="gene ID" value="AVESA.00010b.r2.6AG1042160"/>
</dbReference>
<sequence length="272" mass="28750">MRIRRRPQAQAPIPSPLHYPSDPSTAPSQQPPPPPPPSPQPHWLSREEEVVVEEKSRLHRPNVDLGDDPSRPPQPQWQGNNVVGGHSGESAQGRGGQRRQAGAAAAADGHGSLENGHRDEHDRPVISAGEERLADGVIQAMPALTAALHAKKGIKSDVPKRRQSPAVLLEGSRCSRVNGRGWRCSQPTLVGYSLCEHHLGKGRLQSRRATNGGDGGGGRSAGGTKDGRTKPASSRKSAAAMALVTVTAVPMPPTEPANAAAHLRSIHDGTVQ</sequence>